<reference evidence="1 2" key="1">
    <citation type="journal article" date="2019" name="Mol. Ecol. Resour.">
        <title>Improving Illumina assemblies with Hi-C and long reads: an example with the North African dromedary.</title>
        <authorList>
            <person name="Elbers J.P."/>
            <person name="Rogers M.F."/>
            <person name="Perelman P.L."/>
            <person name="Proskuryakova A.A."/>
            <person name="Serdyukova N.A."/>
            <person name="Johnson W.E."/>
            <person name="Horin P."/>
            <person name="Corander J."/>
            <person name="Murphy D."/>
            <person name="Burger P.A."/>
        </authorList>
    </citation>
    <scope>NUCLEOTIDE SEQUENCE [LARGE SCALE GENOMIC DNA]</scope>
    <source>
        <strain evidence="1">Drom800</strain>
        <tissue evidence="1">Blood</tissue>
    </source>
</reference>
<evidence type="ECO:0000313" key="2">
    <source>
        <dbReference type="Proteomes" id="UP000299084"/>
    </source>
</evidence>
<gene>
    <name evidence="1" type="ORF">Cadr_000020611</name>
</gene>
<accession>A0A5N4CYA1</accession>
<dbReference type="Proteomes" id="UP000299084">
    <property type="component" value="Unassembled WGS sequence"/>
</dbReference>
<proteinExistence type="predicted"/>
<evidence type="ECO:0000313" key="1">
    <source>
        <dbReference type="EMBL" id="KAB1263850.1"/>
    </source>
</evidence>
<dbReference type="AlphaFoldDB" id="A0A5N4CYA1"/>
<dbReference type="STRING" id="9838.ENSCDRP00005009403"/>
<name>A0A5N4CYA1_CAMDR</name>
<keyword evidence="2" id="KW-1185">Reference proteome</keyword>
<comment type="caution">
    <text evidence="1">The sequence shown here is derived from an EMBL/GenBank/DDBJ whole genome shotgun (WGS) entry which is preliminary data.</text>
</comment>
<protein>
    <submittedName>
        <fullName evidence="1">Uncharacterized protein</fullName>
    </submittedName>
</protein>
<dbReference type="EMBL" id="JWIN03000017">
    <property type="protein sequence ID" value="KAB1263850.1"/>
    <property type="molecule type" value="Genomic_DNA"/>
</dbReference>
<organism evidence="1 2">
    <name type="scientific">Camelus dromedarius</name>
    <name type="common">Dromedary</name>
    <name type="synonym">Arabian camel</name>
    <dbReference type="NCBI Taxonomy" id="9838"/>
    <lineage>
        <taxon>Eukaryota</taxon>
        <taxon>Metazoa</taxon>
        <taxon>Chordata</taxon>
        <taxon>Craniata</taxon>
        <taxon>Vertebrata</taxon>
        <taxon>Euteleostomi</taxon>
        <taxon>Mammalia</taxon>
        <taxon>Eutheria</taxon>
        <taxon>Laurasiatheria</taxon>
        <taxon>Artiodactyla</taxon>
        <taxon>Tylopoda</taxon>
        <taxon>Camelidae</taxon>
        <taxon>Camelus</taxon>
    </lineage>
</organism>
<sequence>MQDRKQSMLSPFSNAMSCVVHDRCRNRVVHGVFNGSERLGTSHLGL</sequence>